<sequence length="325" mass="38049">MKKNKTIFLLGTPVHENIGDAAIAYAELKYLKNILPKDNNIIEVDQNHMIKYLAVLKKVIRSDTRLILHGGGNMGDEWIKEEEERRKVIKAFANNKMIIFPQTIHYQDKENLLESAKFYAKFKNLTIVAREKKSFEILKKHYKNEIILTPDIVLSLKSYNYINDIEKRKGCLLCYRNDNEAAMPAQTKRVIENVLRKKEIKYSYTDMISQNQILAEVRKSVIVNKLKEFAGAQLVITDRLHGMVFCYLTNTPCIVFSNYNHKVLGTYEWIKDVNYIKPGDVEIIEQQIPEMLSLKEHRMIHVINEECYKEIEMRIVHNGEKIKNI</sequence>
<organism evidence="2 3">
    <name type="scientific">Faecalicatena fissicatena</name>
    <dbReference type="NCBI Taxonomy" id="290055"/>
    <lineage>
        <taxon>Bacteria</taxon>
        <taxon>Bacillati</taxon>
        <taxon>Bacillota</taxon>
        <taxon>Clostridia</taxon>
        <taxon>Lachnospirales</taxon>
        <taxon>Lachnospiraceae</taxon>
        <taxon>Faecalicatena</taxon>
    </lineage>
</organism>
<protein>
    <submittedName>
        <fullName evidence="2">Polysaccharide pyruvyl transferase</fullName>
    </submittedName>
</protein>
<dbReference type="Proteomes" id="UP000821846">
    <property type="component" value="Unassembled WGS sequence"/>
</dbReference>
<dbReference type="GO" id="GO:0016740">
    <property type="term" value="F:transferase activity"/>
    <property type="evidence" value="ECO:0007669"/>
    <property type="project" value="UniProtKB-KW"/>
</dbReference>
<name>A0ABX2H081_9FIRM</name>
<comment type="caution">
    <text evidence="2">The sequence shown here is derived from an EMBL/GenBank/DDBJ whole genome shotgun (WGS) entry which is preliminary data.</text>
</comment>
<dbReference type="EMBL" id="JAAWUZ010000070">
    <property type="protein sequence ID" value="NSG31276.1"/>
    <property type="molecule type" value="Genomic_DNA"/>
</dbReference>
<evidence type="ECO:0000313" key="3">
    <source>
        <dbReference type="Proteomes" id="UP000821846"/>
    </source>
</evidence>
<proteinExistence type="predicted"/>
<accession>A0ABX2H081</accession>
<dbReference type="InterPro" id="IPR007345">
    <property type="entry name" value="Polysacch_pyruvyl_Trfase"/>
</dbReference>
<dbReference type="RefSeq" id="WP_173866976.1">
    <property type="nucleotide sequence ID" value="NZ_JAAWUX010000069.1"/>
</dbReference>
<keyword evidence="3" id="KW-1185">Reference proteome</keyword>
<evidence type="ECO:0000259" key="1">
    <source>
        <dbReference type="Pfam" id="PF04230"/>
    </source>
</evidence>
<evidence type="ECO:0000313" key="2">
    <source>
        <dbReference type="EMBL" id="NSG31276.1"/>
    </source>
</evidence>
<keyword evidence="2" id="KW-0808">Transferase</keyword>
<dbReference type="Pfam" id="PF04230">
    <property type="entry name" value="PS_pyruv_trans"/>
    <property type="match status" value="1"/>
</dbReference>
<feature type="domain" description="Polysaccharide pyruvyl transferase" evidence="1">
    <location>
        <begin position="17"/>
        <end position="258"/>
    </location>
</feature>
<gene>
    <name evidence="2" type="ORF">HFM93_13620</name>
</gene>
<reference evidence="2 3" key="1">
    <citation type="journal article" date="2020" name="Cell Host Microbe">
        <title>Functional and Genomic Variation between Human-Derived Isolates of Lachnospiraceae Reveals Inter- and Intra-Species Diversity.</title>
        <authorList>
            <person name="Sorbara M.T."/>
            <person name="Littmann E.R."/>
            <person name="Fontana E."/>
            <person name="Moody T.U."/>
            <person name="Kohout C.E."/>
            <person name="Gjonbalaj M."/>
            <person name="Eaton V."/>
            <person name="Seok R."/>
            <person name="Leiner I.M."/>
            <person name="Pamer E.G."/>
        </authorList>
    </citation>
    <scope>NUCLEOTIDE SEQUENCE [LARGE SCALE GENOMIC DNA]</scope>
    <source>
        <strain evidence="2 3">MSK.14.16</strain>
    </source>
</reference>